<dbReference type="AlphaFoldDB" id="B9RXV0"/>
<dbReference type="Proteomes" id="UP000008311">
    <property type="component" value="Unassembled WGS sequence"/>
</dbReference>
<dbReference type="Pfam" id="PF00085">
    <property type="entry name" value="Thioredoxin"/>
    <property type="match status" value="1"/>
</dbReference>
<dbReference type="InterPro" id="IPR050620">
    <property type="entry name" value="Thioredoxin_H-type-like"/>
</dbReference>
<dbReference type="SUPFAM" id="SSF52833">
    <property type="entry name" value="Thioredoxin-like"/>
    <property type="match status" value="1"/>
</dbReference>
<dbReference type="OMA" id="WCIPSVF"/>
<evidence type="ECO:0000259" key="1">
    <source>
        <dbReference type="PROSITE" id="PS51352"/>
    </source>
</evidence>
<reference evidence="3" key="1">
    <citation type="journal article" date="2010" name="Nat. Biotechnol.">
        <title>Draft genome sequence of the oilseed species Ricinus communis.</title>
        <authorList>
            <person name="Chan A.P."/>
            <person name="Crabtree J."/>
            <person name="Zhao Q."/>
            <person name="Lorenzi H."/>
            <person name="Orvis J."/>
            <person name="Puiu D."/>
            <person name="Melake-Berhan A."/>
            <person name="Jones K.M."/>
            <person name="Redman J."/>
            <person name="Chen G."/>
            <person name="Cahoon E.B."/>
            <person name="Gedil M."/>
            <person name="Stanke M."/>
            <person name="Haas B.J."/>
            <person name="Wortman J.R."/>
            <person name="Fraser-Liggett C.M."/>
            <person name="Ravel J."/>
            <person name="Rabinowicz P.D."/>
        </authorList>
    </citation>
    <scope>NUCLEOTIDE SEQUENCE [LARGE SCALE GENOMIC DNA]</scope>
    <source>
        <strain evidence="3">cv. Hale</strain>
    </source>
</reference>
<dbReference type="eggNOG" id="KOG0907">
    <property type="taxonomic scope" value="Eukaryota"/>
</dbReference>
<protein>
    <submittedName>
        <fullName evidence="2">Thioredoxin H-type, putative</fullName>
    </submittedName>
</protein>
<evidence type="ECO:0000313" key="3">
    <source>
        <dbReference type="Proteomes" id="UP000008311"/>
    </source>
</evidence>
<dbReference type="PANTHER" id="PTHR10438:SF433">
    <property type="entry name" value="THIOREDOXIN-LIKE PROTEIN CXXS1"/>
    <property type="match status" value="1"/>
</dbReference>
<sequence>MESQDQQPKSRVVKVDSVESWDFYVTQATNQGCPIVVHFTASWCIPSLAMNPFFEEVASANPDALFLTVDVDDVKEVAGKMEVKAMPTFVLMKNGAQVDKVVGANPEEIRKRIDGFVQSVRVYVA</sequence>
<dbReference type="EMBL" id="EQ973828">
    <property type="protein sequence ID" value="EEF43956.1"/>
    <property type="molecule type" value="Genomic_DNA"/>
</dbReference>
<feature type="domain" description="Thioredoxin" evidence="1">
    <location>
        <begin position="1"/>
        <end position="118"/>
    </location>
</feature>
<dbReference type="InterPro" id="IPR036249">
    <property type="entry name" value="Thioredoxin-like_sf"/>
</dbReference>
<dbReference type="InterPro" id="IPR013766">
    <property type="entry name" value="Thioredoxin_domain"/>
</dbReference>
<evidence type="ECO:0000313" key="2">
    <source>
        <dbReference type="EMBL" id="EEF43956.1"/>
    </source>
</evidence>
<accession>B9RXV0</accession>
<proteinExistence type="predicted"/>
<dbReference type="PROSITE" id="PS51352">
    <property type="entry name" value="THIOREDOXIN_2"/>
    <property type="match status" value="1"/>
</dbReference>
<dbReference type="CDD" id="cd02947">
    <property type="entry name" value="TRX_family"/>
    <property type="match status" value="1"/>
</dbReference>
<dbReference type="FunCoup" id="B9RXV0">
    <property type="interactions" value="35"/>
</dbReference>
<dbReference type="InParanoid" id="B9RXV0"/>
<organism evidence="2 3">
    <name type="scientific">Ricinus communis</name>
    <name type="common">Castor bean</name>
    <dbReference type="NCBI Taxonomy" id="3988"/>
    <lineage>
        <taxon>Eukaryota</taxon>
        <taxon>Viridiplantae</taxon>
        <taxon>Streptophyta</taxon>
        <taxon>Embryophyta</taxon>
        <taxon>Tracheophyta</taxon>
        <taxon>Spermatophyta</taxon>
        <taxon>Magnoliopsida</taxon>
        <taxon>eudicotyledons</taxon>
        <taxon>Gunneridae</taxon>
        <taxon>Pentapetalae</taxon>
        <taxon>rosids</taxon>
        <taxon>fabids</taxon>
        <taxon>Malpighiales</taxon>
        <taxon>Euphorbiaceae</taxon>
        <taxon>Acalyphoideae</taxon>
        <taxon>Acalypheae</taxon>
        <taxon>Ricinus</taxon>
    </lineage>
</organism>
<name>B9RXV0_RICCO</name>
<dbReference type="KEGG" id="rcu:8267411"/>
<dbReference type="Gene3D" id="3.40.30.10">
    <property type="entry name" value="Glutaredoxin"/>
    <property type="match status" value="1"/>
</dbReference>
<gene>
    <name evidence="2" type="ORF">RCOM_0906500</name>
</gene>
<keyword evidence="3" id="KW-1185">Reference proteome</keyword>
<dbReference type="OrthoDB" id="10263751at2759"/>
<dbReference type="STRING" id="3988.B9RXV0"/>
<dbReference type="PANTHER" id="PTHR10438">
    <property type="entry name" value="THIOREDOXIN"/>
    <property type="match status" value="1"/>
</dbReference>